<dbReference type="RefSeq" id="WP_251800742.1">
    <property type="nucleotide sequence ID" value="NZ_JAMQOL010000037.1"/>
</dbReference>
<evidence type="ECO:0000313" key="1">
    <source>
        <dbReference type="EMBL" id="MCM4080939.1"/>
    </source>
</evidence>
<accession>A0ABT0Y4G5</accession>
<gene>
    <name evidence="1" type="ORF">LXN57_25515</name>
</gene>
<proteinExistence type="predicted"/>
<reference evidence="1 2" key="1">
    <citation type="submission" date="2022-06" db="EMBL/GenBank/DDBJ databases">
        <title>Actinoplanes abujensis sp. nov., isolated from Nigerian arid soil.</title>
        <authorList>
            <person name="Ding P."/>
        </authorList>
    </citation>
    <scope>NUCLEOTIDE SEQUENCE [LARGE SCALE GENOMIC DNA]</scope>
    <source>
        <strain evidence="2">TRM88002</strain>
    </source>
</reference>
<evidence type="ECO:0000313" key="2">
    <source>
        <dbReference type="Proteomes" id="UP001523216"/>
    </source>
</evidence>
<sequence>MPATATLRISVGARPGLRRDDVAGLVFTLLDRAQIEYPTKTRVLDAATADRPLAVRLSSLQALDLDNELFTAIGEILLLQEF</sequence>
<dbReference type="Proteomes" id="UP001523216">
    <property type="component" value="Unassembled WGS sequence"/>
</dbReference>
<name>A0ABT0Y4G5_9ACTN</name>
<comment type="caution">
    <text evidence="1">The sequence shown here is derived from an EMBL/GenBank/DDBJ whole genome shotgun (WGS) entry which is preliminary data.</text>
</comment>
<protein>
    <submittedName>
        <fullName evidence="1">Uncharacterized protein</fullName>
    </submittedName>
</protein>
<dbReference type="EMBL" id="JAMQOL010000037">
    <property type="protein sequence ID" value="MCM4080939.1"/>
    <property type="molecule type" value="Genomic_DNA"/>
</dbReference>
<keyword evidence="2" id="KW-1185">Reference proteome</keyword>
<organism evidence="1 2">
    <name type="scientific">Paractinoplanes hotanensis</name>
    <dbReference type="NCBI Taxonomy" id="2906497"/>
    <lineage>
        <taxon>Bacteria</taxon>
        <taxon>Bacillati</taxon>
        <taxon>Actinomycetota</taxon>
        <taxon>Actinomycetes</taxon>
        <taxon>Micromonosporales</taxon>
        <taxon>Micromonosporaceae</taxon>
        <taxon>Paractinoplanes</taxon>
    </lineage>
</organism>